<dbReference type="Proteomes" id="UP000824469">
    <property type="component" value="Unassembled WGS sequence"/>
</dbReference>
<evidence type="ECO:0000313" key="11">
    <source>
        <dbReference type="EMBL" id="KAH9326010.1"/>
    </source>
</evidence>
<name>A0AA38GSQ4_TAXCH</name>
<keyword evidence="5 9" id="KW-0819">tRNA processing</keyword>
<keyword evidence="4 9" id="KW-0949">S-adenosyl-L-methionine</keyword>
<evidence type="ECO:0000256" key="1">
    <source>
        <dbReference type="ARBA" id="ARBA00022555"/>
    </source>
</evidence>
<sequence>MGKQKQELPSDPSQYTILKEGQADILMHGNDVFYNKTQVVNRDLSIAVLRTFVAKRKEENAAMWAKKQDRKTGASSTQDTFDLAACDSCVPDASISAFDDETSEAATLVNTVHLEKDNGENIVSNGGAQSEVTDPIGKVSDEAAKPVIKKVCEEPRPLRILE</sequence>
<comment type="catalytic activity">
    <reaction evidence="8">
        <text>guanosine(26) in tRNA + 2 S-adenosyl-L-methionine = N(2)-dimethylguanosine(26) in tRNA + 2 S-adenosyl-L-homocysteine + 2 H(+)</text>
        <dbReference type="Rhea" id="RHEA:43140"/>
        <dbReference type="Rhea" id="RHEA-COMP:10359"/>
        <dbReference type="Rhea" id="RHEA-COMP:10360"/>
        <dbReference type="ChEBI" id="CHEBI:15378"/>
        <dbReference type="ChEBI" id="CHEBI:57856"/>
        <dbReference type="ChEBI" id="CHEBI:59789"/>
        <dbReference type="ChEBI" id="CHEBI:74269"/>
        <dbReference type="ChEBI" id="CHEBI:74513"/>
        <dbReference type="EC" id="2.1.1.216"/>
    </reaction>
</comment>
<keyword evidence="12" id="KW-1185">Reference proteome</keyword>
<reference evidence="11 12" key="1">
    <citation type="journal article" date="2021" name="Nat. Plants">
        <title>The Taxus genome provides insights into paclitaxel biosynthesis.</title>
        <authorList>
            <person name="Xiong X."/>
            <person name="Gou J."/>
            <person name="Liao Q."/>
            <person name="Li Y."/>
            <person name="Zhou Q."/>
            <person name="Bi G."/>
            <person name="Li C."/>
            <person name="Du R."/>
            <person name="Wang X."/>
            <person name="Sun T."/>
            <person name="Guo L."/>
            <person name="Liang H."/>
            <person name="Lu P."/>
            <person name="Wu Y."/>
            <person name="Zhang Z."/>
            <person name="Ro D.K."/>
            <person name="Shang Y."/>
            <person name="Huang S."/>
            <person name="Yan J."/>
        </authorList>
    </citation>
    <scope>NUCLEOTIDE SEQUENCE [LARGE SCALE GENOMIC DNA]</scope>
    <source>
        <strain evidence="11">Ta-2019</strain>
    </source>
</reference>
<gene>
    <name evidence="11" type="ORF">KI387_006188</name>
</gene>
<dbReference type="Gene3D" id="3.40.50.150">
    <property type="entry name" value="Vaccinia Virus protein VP39"/>
    <property type="match status" value="1"/>
</dbReference>
<dbReference type="GO" id="GO:0005634">
    <property type="term" value="C:nucleus"/>
    <property type="evidence" value="ECO:0007669"/>
    <property type="project" value="TreeGrafter"/>
</dbReference>
<dbReference type="PANTHER" id="PTHR10631">
    <property type="entry name" value="N 2 ,N 2 -DIMETHYLGUANOSINE TRNA METHYLTRANSFERASE"/>
    <property type="match status" value="1"/>
</dbReference>
<dbReference type="EMBL" id="JAHRHJ020000002">
    <property type="protein sequence ID" value="KAH9326010.1"/>
    <property type="molecule type" value="Genomic_DNA"/>
</dbReference>
<feature type="region of interest" description="Disordered" evidence="10">
    <location>
        <begin position="119"/>
        <end position="138"/>
    </location>
</feature>
<evidence type="ECO:0000256" key="5">
    <source>
        <dbReference type="ARBA" id="ARBA00022694"/>
    </source>
</evidence>
<evidence type="ECO:0000313" key="12">
    <source>
        <dbReference type="Proteomes" id="UP000824469"/>
    </source>
</evidence>
<dbReference type="GO" id="GO:0160104">
    <property type="term" value="F:tRNA (guanine(26)-N2)-dimethyltransferase activity"/>
    <property type="evidence" value="ECO:0007669"/>
    <property type="project" value="UniProtKB-EC"/>
</dbReference>
<dbReference type="EC" id="2.1.1.216" evidence="7"/>
<feature type="compositionally biased region" description="Polar residues" evidence="10">
    <location>
        <begin position="121"/>
        <end position="132"/>
    </location>
</feature>
<dbReference type="GO" id="GO:0000049">
    <property type="term" value="F:tRNA binding"/>
    <property type="evidence" value="ECO:0007669"/>
    <property type="project" value="UniProtKB-UniRule"/>
</dbReference>
<keyword evidence="6 9" id="KW-0694">RNA-binding</keyword>
<evidence type="ECO:0000256" key="7">
    <source>
        <dbReference type="ARBA" id="ARBA00039099"/>
    </source>
</evidence>
<comment type="caution">
    <text evidence="11">The sequence shown here is derived from an EMBL/GenBank/DDBJ whole genome shotgun (WGS) entry which is preliminary data.</text>
</comment>
<dbReference type="PROSITE" id="PS51626">
    <property type="entry name" value="SAM_MT_TRM1"/>
    <property type="match status" value="1"/>
</dbReference>
<keyword evidence="2 9" id="KW-0489">Methyltransferase</keyword>
<evidence type="ECO:0000256" key="10">
    <source>
        <dbReference type="SAM" id="MobiDB-lite"/>
    </source>
</evidence>
<dbReference type="InterPro" id="IPR002905">
    <property type="entry name" value="Trm1"/>
</dbReference>
<evidence type="ECO:0000256" key="8">
    <source>
        <dbReference type="ARBA" id="ARBA00051897"/>
    </source>
</evidence>
<keyword evidence="1 9" id="KW-0820">tRNA-binding</keyword>
<evidence type="ECO:0000256" key="2">
    <source>
        <dbReference type="ARBA" id="ARBA00022603"/>
    </source>
</evidence>
<keyword evidence="3 9" id="KW-0808">Transferase</keyword>
<evidence type="ECO:0000256" key="9">
    <source>
        <dbReference type="PROSITE-ProRule" id="PRU00958"/>
    </source>
</evidence>
<dbReference type="GO" id="GO:0002940">
    <property type="term" value="P:tRNA N2-guanine methylation"/>
    <property type="evidence" value="ECO:0007669"/>
    <property type="project" value="TreeGrafter"/>
</dbReference>
<comment type="similarity">
    <text evidence="9">Belongs to the class I-like SAM-binding methyltransferase superfamily. Trm1 family.</text>
</comment>
<evidence type="ECO:0000256" key="6">
    <source>
        <dbReference type="ARBA" id="ARBA00022884"/>
    </source>
</evidence>
<dbReference type="InterPro" id="IPR029063">
    <property type="entry name" value="SAM-dependent_MTases_sf"/>
</dbReference>
<accession>A0AA38GSQ4</accession>
<protein>
    <recommendedName>
        <fullName evidence="7">tRNA (guanine(26)-N(2))-dimethyltransferase</fullName>
        <ecNumber evidence="7">2.1.1.216</ecNumber>
    </recommendedName>
</protein>
<organism evidence="11 12">
    <name type="scientific">Taxus chinensis</name>
    <name type="common">Chinese yew</name>
    <name type="synonym">Taxus wallichiana var. chinensis</name>
    <dbReference type="NCBI Taxonomy" id="29808"/>
    <lineage>
        <taxon>Eukaryota</taxon>
        <taxon>Viridiplantae</taxon>
        <taxon>Streptophyta</taxon>
        <taxon>Embryophyta</taxon>
        <taxon>Tracheophyta</taxon>
        <taxon>Spermatophyta</taxon>
        <taxon>Pinopsida</taxon>
        <taxon>Pinidae</taxon>
        <taxon>Conifers II</taxon>
        <taxon>Cupressales</taxon>
        <taxon>Taxaceae</taxon>
        <taxon>Taxus</taxon>
    </lineage>
</organism>
<proteinExistence type="inferred from homology"/>
<dbReference type="PANTHER" id="PTHR10631:SF3">
    <property type="entry name" value="TRNA (GUANINE(26)-N(2))-DIMETHYLTRANSFERASE"/>
    <property type="match status" value="1"/>
</dbReference>
<feature type="non-terminal residue" evidence="11">
    <location>
        <position position="1"/>
    </location>
</feature>
<evidence type="ECO:0000256" key="3">
    <source>
        <dbReference type="ARBA" id="ARBA00022679"/>
    </source>
</evidence>
<evidence type="ECO:0000256" key="4">
    <source>
        <dbReference type="ARBA" id="ARBA00022691"/>
    </source>
</evidence>
<dbReference type="AlphaFoldDB" id="A0AA38GSQ4"/>